<dbReference type="PANTHER" id="PTHR15352:SF1">
    <property type="entry name" value="KASH5-LIKE COILED-COIL DOMAIN-CONTAINING PROTEIN"/>
    <property type="match status" value="1"/>
</dbReference>
<evidence type="ECO:0000256" key="6">
    <source>
        <dbReference type="ARBA" id="ARBA00023054"/>
    </source>
</evidence>
<evidence type="ECO:0000256" key="3">
    <source>
        <dbReference type="ARBA" id="ARBA00022490"/>
    </source>
</evidence>
<dbReference type="Proteomes" id="UP001209878">
    <property type="component" value="Unassembled WGS sequence"/>
</dbReference>
<comment type="caution">
    <text evidence="8">The sequence shown here is derived from an EMBL/GenBank/DDBJ whole genome shotgun (WGS) entry which is preliminary data.</text>
</comment>
<keyword evidence="9" id="KW-1185">Reference proteome</keyword>
<dbReference type="PANTHER" id="PTHR15352">
    <property type="entry name" value="LYMPHOID-RESTRICTED MEMBRANE PROTEIN, JAW1"/>
    <property type="match status" value="1"/>
</dbReference>
<dbReference type="Pfam" id="PF05781">
    <property type="entry name" value="MRVI1"/>
    <property type="match status" value="1"/>
</dbReference>
<evidence type="ECO:0000256" key="1">
    <source>
        <dbReference type="ARBA" id="ARBA00004167"/>
    </source>
</evidence>
<dbReference type="GO" id="GO:0005737">
    <property type="term" value="C:cytoplasm"/>
    <property type="evidence" value="ECO:0007669"/>
    <property type="project" value="UniProtKB-SubCell"/>
</dbReference>
<organism evidence="8 9">
    <name type="scientific">Ridgeia piscesae</name>
    <name type="common">Tubeworm</name>
    <dbReference type="NCBI Taxonomy" id="27915"/>
    <lineage>
        <taxon>Eukaryota</taxon>
        <taxon>Metazoa</taxon>
        <taxon>Spiralia</taxon>
        <taxon>Lophotrochozoa</taxon>
        <taxon>Annelida</taxon>
        <taxon>Polychaeta</taxon>
        <taxon>Sedentaria</taxon>
        <taxon>Canalipalpata</taxon>
        <taxon>Sabellida</taxon>
        <taxon>Siboglinidae</taxon>
        <taxon>Ridgeia</taxon>
    </lineage>
</organism>
<evidence type="ECO:0000256" key="2">
    <source>
        <dbReference type="ARBA" id="ARBA00004496"/>
    </source>
</evidence>
<protein>
    <submittedName>
        <fullName evidence="8">Uncharacterized protein</fullName>
    </submittedName>
</protein>
<sequence length="136" mass="15158">MSSDGHISVSTSALLGERKSNTVSADNSNVPLTSQQLEDNFRDAVLRFKANKVKLNERIKLHQHKKDVTEENISRELADLDKVLKSMTSSDTEVHVLCTRLRQHVSVLEQTSRQLASRCEEHGAVKQVCSTATVCL</sequence>
<evidence type="ECO:0000256" key="5">
    <source>
        <dbReference type="ARBA" id="ARBA00022989"/>
    </source>
</evidence>
<evidence type="ECO:0000256" key="7">
    <source>
        <dbReference type="ARBA" id="ARBA00023136"/>
    </source>
</evidence>
<evidence type="ECO:0000313" key="8">
    <source>
        <dbReference type="EMBL" id="KAK2174494.1"/>
    </source>
</evidence>
<keyword evidence="5" id="KW-1133">Transmembrane helix</keyword>
<keyword evidence="4" id="KW-0812">Transmembrane</keyword>
<dbReference type="GO" id="GO:0016020">
    <property type="term" value="C:membrane"/>
    <property type="evidence" value="ECO:0007669"/>
    <property type="project" value="UniProtKB-SubCell"/>
</dbReference>
<gene>
    <name evidence="8" type="ORF">NP493_796g00014</name>
</gene>
<proteinExistence type="predicted"/>
<reference evidence="8" key="1">
    <citation type="journal article" date="2023" name="Mol. Biol. Evol.">
        <title>Third-Generation Sequencing Reveals the Adaptive Role of the Epigenome in Three Deep-Sea Polychaetes.</title>
        <authorList>
            <person name="Perez M."/>
            <person name="Aroh O."/>
            <person name="Sun Y."/>
            <person name="Lan Y."/>
            <person name="Juniper S.K."/>
            <person name="Young C.R."/>
            <person name="Angers B."/>
            <person name="Qian P.Y."/>
        </authorList>
    </citation>
    <scope>NUCLEOTIDE SEQUENCE</scope>
    <source>
        <strain evidence="8">R07B-5</strain>
    </source>
</reference>
<keyword evidence="7" id="KW-0472">Membrane</keyword>
<keyword evidence="3" id="KW-0963">Cytoplasm</keyword>
<dbReference type="EMBL" id="JAODUO010000798">
    <property type="protein sequence ID" value="KAK2174494.1"/>
    <property type="molecule type" value="Genomic_DNA"/>
</dbReference>
<evidence type="ECO:0000256" key="4">
    <source>
        <dbReference type="ARBA" id="ARBA00022692"/>
    </source>
</evidence>
<dbReference type="InterPro" id="IPR008677">
    <property type="entry name" value="MRVI1"/>
</dbReference>
<keyword evidence="6" id="KW-0175">Coiled coil</keyword>
<accession>A0AAD9KNP4</accession>
<dbReference type="AlphaFoldDB" id="A0AAD9KNP4"/>
<comment type="subcellular location">
    <subcellularLocation>
        <location evidence="2">Cytoplasm</location>
    </subcellularLocation>
    <subcellularLocation>
        <location evidence="1">Membrane</location>
        <topology evidence="1">Single-pass membrane protein</topology>
    </subcellularLocation>
</comment>
<evidence type="ECO:0000313" key="9">
    <source>
        <dbReference type="Proteomes" id="UP001209878"/>
    </source>
</evidence>
<name>A0AAD9KNP4_RIDPI</name>